<dbReference type="Proteomes" id="UP000054783">
    <property type="component" value="Unassembled WGS sequence"/>
</dbReference>
<dbReference type="EMBL" id="JYDQ01000103">
    <property type="protein sequence ID" value="KRY15019.1"/>
    <property type="molecule type" value="Genomic_DNA"/>
</dbReference>
<keyword evidence="2" id="KW-1185">Reference proteome</keyword>
<sequence length="53" mass="6043">MEKRVKGFCEMDCFRTMCNELTSDGQVSLVNDFTVSATNWTLMATARVYTAIR</sequence>
<proteinExistence type="predicted"/>
<accession>A0A0V0ZR43</accession>
<gene>
    <name evidence="1" type="ORF">T12_10922</name>
</gene>
<comment type="caution">
    <text evidence="1">The sequence shown here is derived from an EMBL/GenBank/DDBJ whole genome shotgun (WGS) entry which is preliminary data.</text>
</comment>
<evidence type="ECO:0000313" key="1">
    <source>
        <dbReference type="EMBL" id="KRY15019.1"/>
    </source>
</evidence>
<reference evidence="1 2" key="1">
    <citation type="submission" date="2015-01" db="EMBL/GenBank/DDBJ databases">
        <title>Evolution of Trichinella species and genotypes.</title>
        <authorList>
            <person name="Korhonen P.K."/>
            <person name="Edoardo P."/>
            <person name="Giuseppe L.R."/>
            <person name="Gasser R.B."/>
        </authorList>
    </citation>
    <scope>NUCLEOTIDE SEQUENCE [LARGE SCALE GENOMIC DNA]</scope>
    <source>
        <strain evidence="1">ISS2496</strain>
    </source>
</reference>
<organism evidence="1 2">
    <name type="scientific">Trichinella patagoniensis</name>
    <dbReference type="NCBI Taxonomy" id="990121"/>
    <lineage>
        <taxon>Eukaryota</taxon>
        <taxon>Metazoa</taxon>
        <taxon>Ecdysozoa</taxon>
        <taxon>Nematoda</taxon>
        <taxon>Enoplea</taxon>
        <taxon>Dorylaimia</taxon>
        <taxon>Trichinellida</taxon>
        <taxon>Trichinellidae</taxon>
        <taxon>Trichinella</taxon>
    </lineage>
</organism>
<protein>
    <submittedName>
        <fullName evidence="1">Uncharacterized protein</fullName>
    </submittedName>
</protein>
<dbReference type="AlphaFoldDB" id="A0A0V0ZR43"/>
<evidence type="ECO:0000313" key="2">
    <source>
        <dbReference type="Proteomes" id="UP000054783"/>
    </source>
</evidence>
<name>A0A0V0ZR43_9BILA</name>